<dbReference type="Pfam" id="PF07745">
    <property type="entry name" value="Glyco_hydro_53"/>
    <property type="match status" value="1"/>
</dbReference>
<organism evidence="7 8">
    <name type="scientific">Ginsengibacter hankyongi</name>
    <dbReference type="NCBI Taxonomy" id="2607284"/>
    <lineage>
        <taxon>Bacteria</taxon>
        <taxon>Pseudomonadati</taxon>
        <taxon>Bacteroidota</taxon>
        <taxon>Chitinophagia</taxon>
        <taxon>Chitinophagales</taxon>
        <taxon>Chitinophagaceae</taxon>
        <taxon>Ginsengibacter</taxon>
    </lineage>
</organism>
<dbReference type="SUPFAM" id="SSF51445">
    <property type="entry name" value="(Trans)glycosidases"/>
    <property type="match status" value="1"/>
</dbReference>
<keyword evidence="8" id="KW-1185">Reference proteome</keyword>
<reference evidence="7 8" key="1">
    <citation type="submission" date="2019-09" db="EMBL/GenBank/DDBJ databases">
        <title>Draft genome sequence of Ginsengibacter sp. BR5-29.</title>
        <authorList>
            <person name="Im W.-T."/>
        </authorList>
    </citation>
    <scope>NUCLEOTIDE SEQUENCE [LARGE SCALE GENOMIC DNA]</scope>
    <source>
        <strain evidence="7 8">BR5-29</strain>
    </source>
</reference>
<dbReference type="GO" id="GO:0045490">
    <property type="term" value="P:pectin catabolic process"/>
    <property type="evidence" value="ECO:0007669"/>
    <property type="project" value="TreeGrafter"/>
</dbReference>
<evidence type="ECO:0000256" key="5">
    <source>
        <dbReference type="ARBA" id="ARBA00023295"/>
    </source>
</evidence>
<comment type="catalytic activity">
    <reaction evidence="1 6">
        <text>The enzyme specifically hydrolyzes (1-&gt;4)-beta-D-galactosidic linkages in type I arabinogalactans.</text>
        <dbReference type="EC" id="3.2.1.89"/>
    </reaction>
</comment>
<evidence type="ECO:0000313" key="7">
    <source>
        <dbReference type="EMBL" id="KAA9042090.1"/>
    </source>
</evidence>
<comment type="caution">
    <text evidence="7">The sequence shown here is derived from an EMBL/GenBank/DDBJ whole genome shotgun (WGS) entry which is preliminary data.</text>
</comment>
<evidence type="ECO:0000256" key="4">
    <source>
        <dbReference type="ARBA" id="ARBA00022801"/>
    </source>
</evidence>
<proteinExistence type="inferred from homology"/>
<dbReference type="Gene3D" id="3.20.20.80">
    <property type="entry name" value="Glycosidases"/>
    <property type="match status" value="1"/>
</dbReference>
<name>A0A5J5IM44_9BACT</name>
<dbReference type="PANTHER" id="PTHR34983:SF1">
    <property type="entry name" value="ARABINOGALACTAN ENDO-BETA-1,4-GALACTANASE A"/>
    <property type="match status" value="1"/>
</dbReference>
<sequence>MARYSIIGQNAESEFFLDNMIKGGVDFDVIGESYYPKWHGTLQDLQTNLTALKSKYKKPVIVAEYSQLKNEVNKIAFMLPGEDMKGTFIWEPLSTWESIFDKDGKSNELIKSYDAISKEFKITHN</sequence>
<dbReference type="EC" id="3.2.1.89" evidence="3 6"/>
<dbReference type="GO" id="GO:0031218">
    <property type="term" value="F:arabinogalactan endo-1,4-beta-galactosidase activity"/>
    <property type="evidence" value="ECO:0007669"/>
    <property type="project" value="UniProtKB-EC"/>
</dbReference>
<gene>
    <name evidence="7" type="ORF">FW778_08750</name>
</gene>
<evidence type="ECO:0000313" key="8">
    <source>
        <dbReference type="Proteomes" id="UP000326903"/>
    </source>
</evidence>
<evidence type="ECO:0000256" key="3">
    <source>
        <dbReference type="ARBA" id="ARBA00012556"/>
    </source>
</evidence>
<dbReference type="InterPro" id="IPR011683">
    <property type="entry name" value="Glyco_hydro_53"/>
</dbReference>
<evidence type="ECO:0000256" key="1">
    <source>
        <dbReference type="ARBA" id="ARBA00001695"/>
    </source>
</evidence>
<dbReference type="Proteomes" id="UP000326903">
    <property type="component" value="Unassembled WGS sequence"/>
</dbReference>
<evidence type="ECO:0000256" key="2">
    <source>
        <dbReference type="ARBA" id="ARBA00010687"/>
    </source>
</evidence>
<dbReference type="PANTHER" id="PTHR34983">
    <property type="entry name" value="ARABINOGALACTAN ENDO-BETA-1,4-GALACTANASE A"/>
    <property type="match status" value="1"/>
</dbReference>
<dbReference type="RefSeq" id="WP_150414219.1">
    <property type="nucleotide sequence ID" value="NZ_VYQF01000001.1"/>
</dbReference>
<dbReference type="EMBL" id="VYQF01000001">
    <property type="protein sequence ID" value="KAA9042090.1"/>
    <property type="molecule type" value="Genomic_DNA"/>
</dbReference>
<evidence type="ECO:0000256" key="6">
    <source>
        <dbReference type="RuleBase" id="RU361192"/>
    </source>
</evidence>
<dbReference type="InterPro" id="IPR017853">
    <property type="entry name" value="GH"/>
</dbReference>
<keyword evidence="5 6" id="KW-0326">Glycosidase</keyword>
<accession>A0A5J5IM44</accession>
<protein>
    <recommendedName>
        <fullName evidence="3 6">Arabinogalactan endo-beta-1,4-galactanase</fullName>
        <ecNumber evidence="3 6">3.2.1.89</ecNumber>
    </recommendedName>
</protein>
<dbReference type="AlphaFoldDB" id="A0A5J5IM44"/>
<keyword evidence="4 6" id="KW-0378">Hydrolase</keyword>
<comment type="similarity">
    <text evidence="2 6">Belongs to the glycosyl hydrolase 53 family.</text>
</comment>
<dbReference type="GO" id="GO:0015926">
    <property type="term" value="F:glucosidase activity"/>
    <property type="evidence" value="ECO:0007669"/>
    <property type="project" value="InterPro"/>
</dbReference>